<dbReference type="AlphaFoldDB" id="C9Y861"/>
<accession>C9Y861</accession>
<dbReference type="EMBL" id="FN543104">
    <property type="protein sequence ID" value="CBA27606.1"/>
    <property type="molecule type" value="Genomic_DNA"/>
</dbReference>
<sequence>MVTFFILKPVYTKFVLHEVRVNFQLFVFVDIPFRLNGSSARLGMRFAMTTHLNQGSTPNERLNKAKVGLSPEIHQARIPYRVAAAQIRR</sequence>
<name>C9Y861_CURXX</name>
<gene>
    <name evidence="1" type="ORF">Csp_A03120</name>
</gene>
<evidence type="ECO:0000313" key="1">
    <source>
        <dbReference type="EMBL" id="CBA27606.1"/>
    </source>
</evidence>
<proteinExistence type="predicted"/>
<protein>
    <submittedName>
        <fullName evidence="1">Uncharacterized protein</fullName>
    </submittedName>
</protein>
<organism evidence="1">
    <name type="scientific">Curvibacter symbiont subsp. Hydra magnipapillata</name>
    <dbReference type="NCBI Taxonomy" id="667019"/>
    <lineage>
        <taxon>Bacteria</taxon>
        <taxon>Pseudomonadati</taxon>
        <taxon>Pseudomonadota</taxon>
        <taxon>Betaproteobacteria</taxon>
        <taxon>Burkholderiales</taxon>
        <taxon>Comamonadaceae</taxon>
        <taxon>Curvibacter</taxon>
    </lineage>
</organism>
<reference evidence="1" key="1">
    <citation type="journal article" date="2010" name="Nature">
        <title>The dynamic genome of Hydra.</title>
        <authorList>
            <person name="Chapman J.A."/>
            <person name="Kirkness E.F."/>
            <person name="Simakov O."/>
            <person name="Hampson S.E."/>
            <person name="Mitros T."/>
            <person name="Weinmaier T."/>
            <person name="Rattei T."/>
            <person name="Balasubramanian P.G."/>
            <person name="Borman J."/>
            <person name="Busam D."/>
            <person name="Disbennett K."/>
            <person name="Pfannkoch C."/>
            <person name="Sumin N."/>
            <person name="Sutton G."/>
            <person name="Viswanathan L."/>
            <person name="Walenz B."/>
            <person name="Goodstein D.M."/>
            <person name="Hellsten U."/>
            <person name="Kawashima T."/>
            <person name="Prochnik S.E."/>
            <person name="Putnam N.H."/>
            <person name="Shu S."/>
            <person name="Blumberg B."/>
            <person name="Dana C.E."/>
            <person name="Gee L."/>
            <person name="Kibler D.F."/>
            <person name="Law L."/>
            <person name="Lindgens D."/>
            <person name="Martinez D.E."/>
            <person name="Peng J."/>
            <person name="Wigge P.A."/>
            <person name="Bertulat B."/>
            <person name="Guder C."/>
            <person name="Nakamura Y."/>
            <person name="Ozbek S."/>
            <person name="Watanabe H."/>
            <person name="Khalturin K."/>
            <person name="Hemmrich G."/>
            <person name="Franke A."/>
            <person name="Augustin R."/>
            <person name="Fraune S."/>
            <person name="Hayakawa E."/>
            <person name="Hayakawa S."/>
            <person name="Hirose M."/>
            <person name="Hwang J."/>
            <person name="Ikeo K."/>
            <person name="Nishimiya-Fujisawa C."/>
            <person name="Ogura A."/>
            <person name="Takahashi T."/>
            <person name="Steinmetz P.R."/>
            <person name="Zhang X."/>
            <person name="Aufschnaiter R."/>
            <person name="Eder M.K."/>
            <person name="Gorny A.K."/>
            <person name="Salvenmoser W."/>
            <person name="Heimberg A.M."/>
            <person name="Wheeler B.M."/>
            <person name="Peterson K.J."/>
            <person name="Boettger A."/>
            <person name="Tischler P."/>
            <person name="Wolf A."/>
            <person name="Gojobori T."/>
            <person name="Remington K.A."/>
            <person name="Strausberg R.L."/>
            <person name="Venter J."/>
            <person name="Technau U."/>
            <person name="Hobmayer B."/>
            <person name="Bosch T.C."/>
            <person name="Holstein T.W."/>
            <person name="Fujisawa T."/>
            <person name="Bode H.R."/>
            <person name="David C.N."/>
            <person name="Rokhsar D.S."/>
            <person name="Steele R.E."/>
        </authorList>
    </citation>
    <scope>NUCLEOTIDE SEQUENCE</scope>
</reference>